<name>A0A9N9DRZ4_9GLOM</name>
<comment type="caution">
    <text evidence="2">The sequence shown here is derived from an EMBL/GenBank/DDBJ whole genome shotgun (WGS) entry which is preliminary data.</text>
</comment>
<feature type="region of interest" description="Disordered" evidence="1">
    <location>
        <begin position="170"/>
        <end position="209"/>
    </location>
</feature>
<feature type="compositionally biased region" description="Low complexity" evidence="1">
    <location>
        <begin position="1"/>
        <end position="19"/>
    </location>
</feature>
<feature type="compositionally biased region" description="Polar residues" evidence="1">
    <location>
        <begin position="23"/>
        <end position="38"/>
    </location>
</feature>
<feature type="compositionally biased region" description="Low complexity" evidence="1">
    <location>
        <begin position="303"/>
        <end position="325"/>
    </location>
</feature>
<feature type="compositionally biased region" description="Polar residues" evidence="1">
    <location>
        <begin position="45"/>
        <end position="86"/>
    </location>
</feature>
<evidence type="ECO:0000256" key="1">
    <source>
        <dbReference type="SAM" id="MobiDB-lite"/>
    </source>
</evidence>
<feature type="compositionally biased region" description="Polar residues" evidence="1">
    <location>
        <begin position="279"/>
        <end position="297"/>
    </location>
</feature>
<dbReference type="Proteomes" id="UP000789342">
    <property type="component" value="Unassembled WGS sequence"/>
</dbReference>
<protein>
    <submittedName>
        <fullName evidence="2">15375_t:CDS:1</fullName>
    </submittedName>
</protein>
<feature type="non-terminal residue" evidence="2">
    <location>
        <position position="357"/>
    </location>
</feature>
<feature type="compositionally biased region" description="Low complexity" evidence="1">
    <location>
        <begin position="332"/>
        <end position="357"/>
    </location>
</feature>
<feature type="compositionally biased region" description="Polar residues" evidence="1">
    <location>
        <begin position="198"/>
        <end position="209"/>
    </location>
</feature>
<dbReference type="AlphaFoldDB" id="A0A9N9DRZ4"/>
<dbReference type="OrthoDB" id="10516885at2759"/>
<keyword evidence="3" id="KW-1185">Reference proteome</keyword>
<accession>A0A9N9DRZ4</accession>
<sequence length="357" mass="38844">MSQQNNQNLPPSNLPNAQPTADDASNTTDDQPPQTLQENRPRAQQLPQRTQSLSQAQGSALPQSNVAQQQSATPQIQPAPSPNVRSPSVALRGGAKKKVAAGNKKTTGVRPKPITTEKNDDMGLPQALSKMAEDFLNQANQYGKDTLEGQAAYKKYVDSMQALEQHKRNNQLGNFSFTPQQTTSPASTPSPHQMPRIISSTGPSPLASQQPRLLLNSDYNNIQSFQQLKSEMSRINSLLTQENLTPNSKTDLLNRMNTLNQLSIVKFGTSANAGPMQHMSPQSPYNSPRSYMGTQGNDYRMTAAPSQSPSSPLANSNSVSSSHAPDTSIITSPNLQQQQAMQQLQQYQQSLNNPQSP</sequence>
<proteinExistence type="predicted"/>
<feature type="compositionally biased region" description="Low complexity" evidence="1">
    <location>
        <begin position="176"/>
        <end position="191"/>
    </location>
</feature>
<organism evidence="2 3">
    <name type="scientific">Acaulospora morrowiae</name>
    <dbReference type="NCBI Taxonomy" id="94023"/>
    <lineage>
        <taxon>Eukaryota</taxon>
        <taxon>Fungi</taxon>
        <taxon>Fungi incertae sedis</taxon>
        <taxon>Mucoromycota</taxon>
        <taxon>Glomeromycotina</taxon>
        <taxon>Glomeromycetes</taxon>
        <taxon>Diversisporales</taxon>
        <taxon>Acaulosporaceae</taxon>
        <taxon>Acaulospora</taxon>
    </lineage>
</organism>
<evidence type="ECO:0000313" key="2">
    <source>
        <dbReference type="EMBL" id="CAG8650282.1"/>
    </source>
</evidence>
<dbReference type="EMBL" id="CAJVPV010010342">
    <property type="protein sequence ID" value="CAG8650282.1"/>
    <property type="molecule type" value="Genomic_DNA"/>
</dbReference>
<evidence type="ECO:0000313" key="3">
    <source>
        <dbReference type="Proteomes" id="UP000789342"/>
    </source>
</evidence>
<feature type="region of interest" description="Disordered" evidence="1">
    <location>
        <begin position="271"/>
        <end position="357"/>
    </location>
</feature>
<reference evidence="2" key="1">
    <citation type="submission" date="2021-06" db="EMBL/GenBank/DDBJ databases">
        <authorList>
            <person name="Kallberg Y."/>
            <person name="Tangrot J."/>
            <person name="Rosling A."/>
        </authorList>
    </citation>
    <scope>NUCLEOTIDE SEQUENCE</scope>
    <source>
        <strain evidence="2">CL551</strain>
    </source>
</reference>
<gene>
    <name evidence="2" type="ORF">AMORRO_LOCUS9933</name>
</gene>
<feature type="region of interest" description="Disordered" evidence="1">
    <location>
        <begin position="1"/>
        <end position="122"/>
    </location>
</feature>